<dbReference type="InterPro" id="IPR014347">
    <property type="entry name" value="Tautomerase/MIF_sf"/>
</dbReference>
<dbReference type="OMA" id="FQDNVWT"/>
<dbReference type="EMBL" id="JH159152">
    <property type="protein sequence ID" value="EGZ23331.1"/>
    <property type="molecule type" value="Genomic_DNA"/>
</dbReference>
<dbReference type="PANTHER" id="PTHR11954:SF6">
    <property type="entry name" value="MACROPHAGE MIGRATION INHIBITORY FACTOR"/>
    <property type="match status" value="1"/>
</dbReference>
<dbReference type="KEGG" id="psoj:PHYSODRAFT_310733"/>
<evidence type="ECO:0000256" key="1">
    <source>
        <dbReference type="ARBA" id="ARBA00004613"/>
    </source>
</evidence>
<evidence type="ECO:0000256" key="13">
    <source>
        <dbReference type="SAM" id="MobiDB-lite"/>
    </source>
</evidence>
<evidence type="ECO:0000256" key="10">
    <source>
        <dbReference type="ARBA" id="ARBA00041631"/>
    </source>
</evidence>
<organism evidence="14 15">
    <name type="scientific">Phytophthora sojae (strain P6497)</name>
    <name type="common">Soybean stem and root rot agent</name>
    <name type="synonym">Phytophthora megasperma f. sp. glycines</name>
    <dbReference type="NCBI Taxonomy" id="1094619"/>
    <lineage>
        <taxon>Eukaryota</taxon>
        <taxon>Sar</taxon>
        <taxon>Stramenopiles</taxon>
        <taxon>Oomycota</taxon>
        <taxon>Peronosporomycetes</taxon>
        <taxon>Peronosporales</taxon>
        <taxon>Peronosporaceae</taxon>
        <taxon>Phytophthora</taxon>
    </lineage>
</organism>
<comment type="subcellular location">
    <subcellularLocation>
        <location evidence="1">Secreted</location>
    </subcellularLocation>
</comment>
<sequence>MPYARITSKVSKSSVDTVAASTAVAKTLNEQWGVPAAFMMVQLELEAPMLLQLNDEPAAYVHARTIGLTSDQKPKTLAALTETVSEQLKVPAERVITEMAQGARTEETDAALADVFSFFDSLHSDSDSSLTDIISTDEDLSLADITSTDGDLSAVSSPLEPGASSPSHEPSAPSKSSRKKRKPRLPGQVPQSTKFQRQKRDEVLTLRQEVLELTARLKQLQRTRRHPATALNRVQGPQKPSAFVSVWEDLAILQCQERQQSEKTNQELKTILARQRRLGRSIYKLLGKKDALEGMKLLCRLQPTPGIMSSSPSVQIDLSDAVLAELEATVAGLYMRINSLFPPLEGQPVVSFSTQDKYGDPLGTYIETMTTTPMACPLHVAAEFVWKGTSKESQDPEKVPIFCFNSLSRSCKLDMHSTVRIDGVNFVRRYIQSDRIVLVSAATWFLPAEGFHFQDNIWTIVTRSAVDPQNASVVRSFCQFGAHASKISSMPKEAFASAQEYVRGGPQ</sequence>
<dbReference type="EC" id="5.3.3.12" evidence="8"/>
<proteinExistence type="inferred from homology"/>
<dbReference type="InterPro" id="IPR001398">
    <property type="entry name" value="Macrophage_inhib_fac"/>
</dbReference>
<keyword evidence="15" id="KW-1185">Reference proteome</keyword>
<evidence type="ECO:0000256" key="7">
    <source>
        <dbReference type="ARBA" id="ARBA00036823"/>
    </source>
</evidence>
<dbReference type="GO" id="GO:0004167">
    <property type="term" value="F:dopachrome isomerase activity"/>
    <property type="evidence" value="ECO:0007669"/>
    <property type="project" value="UniProtKB-EC"/>
</dbReference>
<comment type="catalytic activity">
    <reaction evidence="6">
        <text>3-phenylpyruvate = enol-phenylpyruvate</text>
        <dbReference type="Rhea" id="RHEA:17097"/>
        <dbReference type="ChEBI" id="CHEBI:16815"/>
        <dbReference type="ChEBI" id="CHEBI:18005"/>
        <dbReference type="EC" id="5.3.2.1"/>
    </reaction>
</comment>
<dbReference type="EC" id="5.3.2.1" evidence="9"/>
<evidence type="ECO:0000256" key="12">
    <source>
        <dbReference type="ARBA" id="ARBA00042730"/>
    </source>
</evidence>
<dbReference type="Gene3D" id="3.30.429.10">
    <property type="entry name" value="Macrophage Migration Inhibitory Factor"/>
    <property type="match status" value="1"/>
</dbReference>
<keyword evidence="5" id="KW-0413">Isomerase</keyword>
<evidence type="ECO:0000256" key="2">
    <source>
        <dbReference type="ARBA" id="ARBA00005851"/>
    </source>
</evidence>
<feature type="compositionally biased region" description="Low complexity" evidence="13">
    <location>
        <begin position="160"/>
        <end position="175"/>
    </location>
</feature>
<dbReference type="Proteomes" id="UP000002640">
    <property type="component" value="Unassembled WGS sequence"/>
</dbReference>
<dbReference type="GO" id="GO:0050178">
    <property type="term" value="F:phenylpyruvate tautomerase activity"/>
    <property type="evidence" value="ECO:0007669"/>
    <property type="project" value="UniProtKB-EC"/>
</dbReference>
<dbReference type="GO" id="GO:0005125">
    <property type="term" value="F:cytokine activity"/>
    <property type="evidence" value="ECO:0007669"/>
    <property type="project" value="UniProtKB-KW"/>
</dbReference>
<comment type="similarity">
    <text evidence="2">Belongs to the MIF family.</text>
</comment>
<keyword evidence="3" id="KW-0202">Cytokine</keyword>
<evidence type="ECO:0000313" key="15">
    <source>
        <dbReference type="Proteomes" id="UP000002640"/>
    </source>
</evidence>
<evidence type="ECO:0000256" key="11">
    <source>
        <dbReference type="ARBA" id="ARBA00041912"/>
    </source>
</evidence>
<dbReference type="GeneID" id="20643310"/>
<reference evidence="14 15" key="1">
    <citation type="journal article" date="2006" name="Science">
        <title>Phytophthora genome sequences uncover evolutionary origins and mechanisms of pathogenesis.</title>
        <authorList>
            <person name="Tyler B.M."/>
            <person name="Tripathy S."/>
            <person name="Zhang X."/>
            <person name="Dehal P."/>
            <person name="Jiang R.H."/>
            <person name="Aerts A."/>
            <person name="Arredondo F.D."/>
            <person name="Baxter L."/>
            <person name="Bensasson D."/>
            <person name="Beynon J.L."/>
            <person name="Chapman J."/>
            <person name="Damasceno C.M."/>
            <person name="Dorrance A.E."/>
            <person name="Dou D."/>
            <person name="Dickerman A.W."/>
            <person name="Dubchak I.L."/>
            <person name="Garbelotto M."/>
            <person name="Gijzen M."/>
            <person name="Gordon S.G."/>
            <person name="Govers F."/>
            <person name="Grunwald N.J."/>
            <person name="Huang W."/>
            <person name="Ivors K.L."/>
            <person name="Jones R.W."/>
            <person name="Kamoun S."/>
            <person name="Krampis K."/>
            <person name="Lamour K.H."/>
            <person name="Lee M.K."/>
            <person name="McDonald W.H."/>
            <person name="Medina M."/>
            <person name="Meijer H.J."/>
            <person name="Nordberg E.K."/>
            <person name="Maclean D.J."/>
            <person name="Ospina-Giraldo M.D."/>
            <person name="Morris P.F."/>
            <person name="Phuntumart V."/>
            <person name="Putnam N.H."/>
            <person name="Rash S."/>
            <person name="Rose J.K."/>
            <person name="Sakihama Y."/>
            <person name="Salamov A.A."/>
            <person name="Savidor A."/>
            <person name="Scheuring C.F."/>
            <person name="Smith B.M."/>
            <person name="Sobral B.W."/>
            <person name="Terry A."/>
            <person name="Torto-Alalibo T.A."/>
            <person name="Win J."/>
            <person name="Xu Z."/>
            <person name="Zhang H."/>
            <person name="Grigoriev I.V."/>
            <person name="Rokhsar D.S."/>
            <person name="Boore J.L."/>
        </authorList>
    </citation>
    <scope>NUCLEOTIDE SEQUENCE [LARGE SCALE GENOMIC DNA]</scope>
    <source>
        <strain evidence="14 15">P6497</strain>
    </source>
</reference>
<dbReference type="SMR" id="G4YZW8"/>
<protein>
    <recommendedName>
        <fullName evidence="12">L-dopachrome isomerase</fullName>
        <ecNumber evidence="9">5.3.2.1</ecNumber>
        <ecNumber evidence="8">5.3.3.12</ecNumber>
    </recommendedName>
    <alternativeName>
        <fullName evidence="10">L-dopachrome tautomerase</fullName>
    </alternativeName>
    <alternativeName>
        <fullName evidence="11">Phenylpyruvate tautomerase</fullName>
    </alternativeName>
</protein>
<keyword evidence="4" id="KW-0964">Secreted</keyword>
<evidence type="ECO:0000256" key="8">
    <source>
        <dbReference type="ARBA" id="ARBA00038932"/>
    </source>
</evidence>
<evidence type="ECO:0000256" key="3">
    <source>
        <dbReference type="ARBA" id="ARBA00022514"/>
    </source>
</evidence>
<evidence type="ECO:0000256" key="9">
    <source>
        <dbReference type="ARBA" id="ARBA00039086"/>
    </source>
</evidence>
<evidence type="ECO:0000256" key="6">
    <source>
        <dbReference type="ARBA" id="ARBA00036735"/>
    </source>
</evidence>
<evidence type="ECO:0000256" key="5">
    <source>
        <dbReference type="ARBA" id="ARBA00023235"/>
    </source>
</evidence>
<evidence type="ECO:0000256" key="4">
    <source>
        <dbReference type="ARBA" id="ARBA00022525"/>
    </source>
</evidence>
<name>G4YZW8_PHYSP</name>
<dbReference type="GO" id="GO:0005615">
    <property type="term" value="C:extracellular space"/>
    <property type="evidence" value="ECO:0007669"/>
    <property type="project" value="UniProtKB-KW"/>
</dbReference>
<accession>G4YZW8</accession>
<dbReference type="SUPFAM" id="SSF55331">
    <property type="entry name" value="Tautomerase/MIF"/>
    <property type="match status" value="1"/>
</dbReference>
<dbReference type="Pfam" id="PF01187">
    <property type="entry name" value="MIF"/>
    <property type="match status" value="1"/>
</dbReference>
<dbReference type="PANTHER" id="PTHR11954">
    <property type="entry name" value="D-DOPACHROME DECARBOXYLASE"/>
    <property type="match status" value="1"/>
</dbReference>
<comment type="catalytic activity">
    <reaction evidence="7">
        <text>L-dopachrome = 5,6-dihydroxyindole-2-carboxylate</text>
        <dbReference type="Rhea" id="RHEA:13041"/>
        <dbReference type="ChEBI" id="CHEBI:16875"/>
        <dbReference type="ChEBI" id="CHEBI:57509"/>
        <dbReference type="EC" id="5.3.3.12"/>
    </reaction>
</comment>
<feature type="region of interest" description="Disordered" evidence="13">
    <location>
        <begin position="149"/>
        <end position="200"/>
    </location>
</feature>
<dbReference type="AlphaFoldDB" id="G4YZW8"/>
<dbReference type="RefSeq" id="XP_009518619.1">
    <property type="nucleotide sequence ID" value="XM_009520324.1"/>
</dbReference>
<evidence type="ECO:0000313" key="14">
    <source>
        <dbReference type="EMBL" id="EGZ23331.1"/>
    </source>
</evidence>
<gene>
    <name evidence="14" type="ORF">PHYSODRAFT_310733</name>
</gene>
<dbReference type="InParanoid" id="G4YZW8"/>